<name>A0AAY4A7C4_9TELE</name>
<feature type="region of interest" description="Disordered" evidence="7">
    <location>
        <begin position="85"/>
        <end position="187"/>
    </location>
</feature>
<evidence type="ECO:0000256" key="3">
    <source>
        <dbReference type="ARBA" id="ARBA00022763"/>
    </source>
</evidence>
<dbReference type="GO" id="GO:0031297">
    <property type="term" value="P:replication fork processing"/>
    <property type="evidence" value="ECO:0007669"/>
    <property type="project" value="TreeGrafter"/>
</dbReference>
<comment type="similarity">
    <text evidence="2">Belongs to the EME1/MMS4 family.</text>
</comment>
<proteinExistence type="inferred from homology"/>
<evidence type="ECO:0000313" key="9">
    <source>
        <dbReference type="Ensembl" id="ENSDCDP00010003086.1"/>
    </source>
</evidence>
<dbReference type="GeneTree" id="ENSGT00530000063937"/>
<evidence type="ECO:0000256" key="1">
    <source>
        <dbReference type="ARBA" id="ARBA00004123"/>
    </source>
</evidence>
<evidence type="ECO:0000313" key="10">
    <source>
        <dbReference type="Proteomes" id="UP000694580"/>
    </source>
</evidence>
<gene>
    <name evidence="9" type="primary">EME1</name>
</gene>
<dbReference type="Pfam" id="PF02732">
    <property type="entry name" value="ERCC4"/>
    <property type="match status" value="1"/>
</dbReference>
<keyword evidence="10" id="KW-1185">Reference proteome</keyword>
<dbReference type="Pfam" id="PF21292">
    <property type="entry name" value="EME1-MUS81_C"/>
    <property type="match status" value="1"/>
</dbReference>
<dbReference type="FunFam" id="1.10.150.670:FF:000002">
    <property type="entry name" value="Crossover junction endonuclease EME1"/>
    <property type="match status" value="1"/>
</dbReference>
<feature type="domain" description="ERCC4" evidence="8">
    <location>
        <begin position="203"/>
        <end position="469"/>
    </location>
</feature>
<dbReference type="Gene3D" id="3.40.50.10130">
    <property type="match status" value="1"/>
</dbReference>
<organism evidence="9 10">
    <name type="scientific">Denticeps clupeoides</name>
    <name type="common">denticle herring</name>
    <dbReference type="NCBI Taxonomy" id="299321"/>
    <lineage>
        <taxon>Eukaryota</taxon>
        <taxon>Metazoa</taxon>
        <taxon>Chordata</taxon>
        <taxon>Craniata</taxon>
        <taxon>Vertebrata</taxon>
        <taxon>Euteleostomi</taxon>
        <taxon>Actinopterygii</taxon>
        <taxon>Neopterygii</taxon>
        <taxon>Teleostei</taxon>
        <taxon>Clupei</taxon>
        <taxon>Clupeiformes</taxon>
        <taxon>Denticipitoidei</taxon>
        <taxon>Denticipitidae</taxon>
        <taxon>Denticeps</taxon>
    </lineage>
</organism>
<dbReference type="GO" id="GO:0031573">
    <property type="term" value="P:mitotic intra-S DNA damage checkpoint signaling"/>
    <property type="evidence" value="ECO:0007669"/>
    <property type="project" value="TreeGrafter"/>
</dbReference>
<evidence type="ECO:0000259" key="8">
    <source>
        <dbReference type="SMART" id="SM00891"/>
    </source>
</evidence>
<dbReference type="Ensembl" id="ENSDCDT00010003203.1">
    <property type="protein sequence ID" value="ENSDCDP00010003086.1"/>
    <property type="gene ID" value="ENSDCDG00010001431.1"/>
</dbReference>
<dbReference type="InterPro" id="IPR033310">
    <property type="entry name" value="Mms4/EME1/EME2"/>
</dbReference>
<feature type="compositionally biased region" description="Basic and acidic residues" evidence="7">
    <location>
        <begin position="151"/>
        <end position="187"/>
    </location>
</feature>
<dbReference type="SMART" id="SM00891">
    <property type="entry name" value="ERCC4"/>
    <property type="match status" value="1"/>
</dbReference>
<comment type="subcellular location">
    <subcellularLocation>
        <location evidence="1">Nucleus</location>
    </subcellularLocation>
</comment>
<dbReference type="Gene3D" id="1.10.150.670">
    <property type="entry name" value="Crossover junction endonuclease EME1, DNA-binding domain"/>
    <property type="match status" value="1"/>
</dbReference>
<keyword evidence="5" id="KW-0234">DNA repair</keyword>
<keyword evidence="3" id="KW-0227">DNA damage</keyword>
<evidence type="ECO:0000256" key="4">
    <source>
        <dbReference type="ARBA" id="ARBA00023172"/>
    </source>
</evidence>
<dbReference type="InterPro" id="IPR006166">
    <property type="entry name" value="ERCC4_domain"/>
</dbReference>
<evidence type="ECO:0000256" key="5">
    <source>
        <dbReference type="ARBA" id="ARBA00023204"/>
    </source>
</evidence>
<reference evidence="9" key="2">
    <citation type="submission" date="2025-08" db="UniProtKB">
        <authorList>
            <consortium name="Ensembl"/>
        </authorList>
    </citation>
    <scope>IDENTIFICATION</scope>
</reference>
<feature type="compositionally biased region" description="Polar residues" evidence="7">
    <location>
        <begin position="95"/>
        <end position="114"/>
    </location>
</feature>
<dbReference type="AlphaFoldDB" id="A0AAY4A7C4"/>
<sequence>ASCISAQRLLFMATNSSDSEDFPVFDFLQPRSGLPTKPDLLVVNGSDSEMPPTRLAVAEKPAVLLISSESEEEDFIPLAERLRQRQESLTEGHPCTTNGGSATALSSQHKTASAPSEGYAHISTHNPVRAPKETSAPCPENIAQPAKRKRTTAETEAARLEAVRRRAERERQQEEKERQKMEKRTQAETLKAMKPEECLKYMVVSVDPALLQLEGGGALLTSLQELGCCCAIEKQPLPRSITWARRSPNTQMAEPACVAEPHTVIHVPMEDFIIMVHRSSQVGAGLSLTSWVTQMLDGNSSQTPSLVVMDIEKYFKSQKSKSQKKLREAVLGDSQRSEVGAGRGRKRKDWGGSLPEVSRVDVEESLVHLQLHTGVQARFVSNWKEFCDYVAMSTKAVAEAPFKREREQTAFGFFVENEWAGGHRVDREGNGLLQVWKRQIQQLNRVSPDMASAILSTYPSPQLLLRAYKQCASERERVALLSDMLIRRGEGVTSTTRRVGPELSKRLFLMMTSADPHQALDSTA</sequence>
<feature type="region of interest" description="Disordered" evidence="7">
    <location>
        <begin position="326"/>
        <end position="353"/>
    </location>
</feature>
<keyword evidence="4" id="KW-0233">DNA recombination</keyword>
<dbReference type="GO" id="GO:0006302">
    <property type="term" value="P:double-strand break repair"/>
    <property type="evidence" value="ECO:0007669"/>
    <property type="project" value="TreeGrafter"/>
</dbReference>
<evidence type="ECO:0000256" key="7">
    <source>
        <dbReference type="SAM" id="MobiDB-lite"/>
    </source>
</evidence>
<accession>A0AAY4A7C4</accession>
<reference evidence="9" key="3">
    <citation type="submission" date="2025-09" db="UniProtKB">
        <authorList>
            <consortium name="Ensembl"/>
        </authorList>
    </citation>
    <scope>IDENTIFICATION</scope>
</reference>
<reference evidence="9 10" key="1">
    <citation type="submission" date="2020-06" db="EMBL/GenBank/DDBJ databases">
        <authorList>
            <consortium name="Wellcome Sanger Institute Data Sharing"/>
        </authorList>
    </citation>
    <scope>NUCLEOTIDE SEQUENCE [LARGE SCALE GENOMIC DNA]</scope>
</reference>
<evidence type="ECO:0000256" key="2">
    <source>
        <dbReference type="ARBA" id="ARBA00005313"/>
    </source>
</evidence>
<dbReference type="GO" id="GO:0000712">
    <property type="term" value="P:resolution of meiotic recombination intermediates"/>
    <property type="evidence" value="ECO:0007669"/>
    <property type="project" value="TreeGrafter"/>
</dbReference>
<protein>
    <recommendedName>
        <fullName evidence="8">ERCC4 domain-containing protein</fullName>
    </recommendedName>
</protein>
<dbReference type="FunFam" id="3.40.1620.30:FF:000001">
    <property type="entry name" value="Essential meiotic structure-specific endonuclease 1"/>
    <property type="match status" value="1"/>
</dbReference>
<dbReference type="PANTHER" id="PTHR21077">
    <property type="entry name" value="EME1 PROTEIN"/>
    <property type="match status" value="1"/>
</dbReference>
<dbReference type="PANTHER" id="PTHR21077:SF7">
    <property type="entry name" value="CROSSOVER JUNCTION ENDONUCLEASE EME1"/>
    <property type="match status" value="1"/>
</dbReference>
<dbReference type="GO" id="GO:0048476">
    <property type="term" value="C:Holliday junction resolvase complex"/>
    <property type="evidence" value="ECO:0007669"/>
    <property type="project" value="InterPro"/>
</dbReference>
<evidence type="ECO:0000256" key="6">
    <source>
        <dbReference type="ARBA" id="ARBA00023242"/>
    </source>
</evidence>
<dbReference type="Proteomes" id="UP000694580">
    <property type="component" value="Chromosome 2"/>
</dbReference>
<dbReference type="GO" id="GO:0003677">
    <property type="term" value="F:DNA binding"/>
    <property type="evidence" value="ECO:0007669"/>
    <property type="project" value="InterPro"/>
</dbReference>
<dbReference type="InterPro" id="IPR042530">
    <property type="entry name" value="EME1/EME2_C"/>
</dbReference>
<dbReference type="GO" id="GO:0008821">
    <property type="term" value="F:crossover junction DNA endonuclease activity"/>
    <property type="evidence" value="ECO:0007669"/>
    <property type="project" value="TreeGrafter"/>
</dbReference>
<dbReference type="GO" id="GO:0005634">
    <property type="term" value="C:nucleus"/>
    <property type="evidence" value="ECO:0007669"/>
    <property type="project" value="UniProtKB-SubCell"/>
</dbReference>
<keyword evidence="6" id="KW-0539">Nucleus</keyword>